<name>A0A4Y7I3C4_PAPSO</name>
<dbReference type="AlphaFoldDB" id="A0A4Y7I3C4"/>
<dbReference type="Proteomes" id="UP000316621">
    <property type="component" value="Chromosome 1"/>
</dbReference>
<proteinExistence type="predicted"/>
<keyword evidence="1" id="KW-0732">Signal</keyword>
<organism evidence="2 3">
    <name type="scientific">Papaver somniferum</name>
    <name type="common">Opium poppy</name>
    <dbReference type="NCBI Taxonomy" id="3469"/>
    <lineage>
        <taxon>Eukaryota</taxon>
        <taxon>Viridiplantae</taxon>
        <taxon>Streptophyta</taxon>
        <taxon>Embryophyta</taxon>
        <taxon>Tracheophyta</taxon>
        <taxon>Spermatophyta</taxon>
        <taxon>Magnoliopsida</taxon>
        <taxon>Ranunculales</taxon>
        <taxon>Papaveraceae</taxon>
        <taxon>Papaveroideae</taxon>
        <taxon>Papaver</taxon>
    </lineage>
</organism>
<protein>
    <submittedName>
        <fullName evidence="2">Uncharacterized protein</fullName>
    </submittedName>
</protein>
<accession>A0A4Y7I3C4</accession>
<evidence type="ECO:0000313" key="2">
    <source>
        <dbReference type="EMBL" id="RZC43367.1"/>
    </source>
</evidence>
<evidence type="ECO:0000256" key="1">
    <source>
        <dbReference type="SAM" id="SignalP"/>
    </source>
</evidence>
<reference evidence="2 3" key="1">
    <citation type="journal article" date="2018" name="Science">
        <title>The opium poppy genome and morphinan production.</title>
        <authorList>
            <person name="Guo L."/>
            <person name="Winzer T."/>
            <person name="Yang X."/>
            <person name="Li Y."/>
            <person name="Ning Z."/>
            <person name="He Z."/>
            <person name="Teodor R."/>
            <person name="Lu Y."/>
            <person name="Bowser T.A."/>
            <person name="Graham I.A."/>
            <person name="Ye K."/>
        </authorList>
    </citation>
    <scope>NUCLEOTIDE SEQUENCE [LARGE SCALE GENOMIC DNA]</scope>
    <source>
        <strain evidence="3">cv. HN1</strain>
        <tissue evidence="2">Leaves</tissue>
    </source>
</reference>
<keyword evidence="3" id="KW-1185">Reference proteome</keyword>
<sequence length="131" mass="15085">MERNFRMVFSTVVSVLMMIIISTTADGRKPVLDEYPIRVKISQCVIKELDISNGDFKLTAPELKALKYIVHEELVKEPLDKQKVKVKVFGRMKKLVQEDAELEGLPNEEVDKIITVVKRRAEYCREKGFGD</sequence>
<feature type="signal peptide" evidence="1">
    <location>
        <begin position="1"/>
        <end position="25"/>
    </location>
</feature>
<feature type="chain" id="PRO_5021448932" evidence="1">
    <location>
        <begin position="26"/>
        <end position="131"/>
    </location>
</feature>
<dbReference type="EMBL" id="CM010715">
    <property type="protein sequence ID" value="RZC43367.1"/>
    <property type="molecule type" value="Genomic_DNA"/>
</dbReference>
<dbReference type="Gramene" id="RZC43367">
    <property type="protein sequence ID" value="RZC43367"/>
    <property type="gene ID" value="C5167_036320"/>
</dbReference>
<evidence type="ECO:0000313" key="3">
    <source>
        <dbReference type="Proteomes" id="UP000316621"/>
    </source>
</evidence>
<dbReference type="OrthoDB" id="4365016at2759"/>
<gene>
    <name evidence="2" type="ORF">C5167_036320</name>
</gene>